<sequence>MFDYITELNEGPVVAFRVSDRVTEEDFAALSDEMDERIDEHGSVRLYVEFDGIPLPELEALDDDLKLWRRYSNDISRYAIVGEGRLLKWGTAVSDRLTGVEVEFFNRDDREAAHEWIDEGITA</sequence>
<dbReference type="Proteomes" id="UP001596388">
    <property type="component" value="Unassembled WGS sequence"/>
</dbReference>
<dbReference type="InterPro" id="IPR021866">
    <property type="entry name" value="SpoIIAA-like"/>
</dbReference>
<evidence type="ECO:0000313" key="1">
    <source>
        <dbReference type="EMBL" id="MFC7095810.1"/>
    </source>
</evidence>
<accession>A0ABD5WQF9</accession>
<protein>
    <submittedName>
        <fullName evidence="1">STAS/SEC14 domain-containing protein</fullName>
    </submittedName>
</protein>
<dbReference type="Gene3D" id="3.40.50.10600">
    <property type="entry name" value="SpoIIaa-like domains"/>
    <property type="match status" value="1"/>
</dbReference>
<reference evidence="1 2" key="1">
    <citation type="journal article" date="2019" name="Int. J. Syst. Evol. Microbiol.">
        <title>The Global Catalogue of Microorganisms (GCM) 10K type strain sequencing project: providing services to taxonomists for standard genome sequencing and annotation.</title>
        <authorList>
            <consortium name="The Broad Institute Genomics Platform"/>
            <consortium name="The Broad Institute Genome Sequencing Center for Infectious Disease"/>
            <person name="Wu L."/>
            <person name="Ma J."/>
        </authorList>
    </citation>
    <scope>NUCLEOTIDE SEQUENCE [LARGE SCALE GENOMIC DNA]</scope>
    <source>
        <strain evidence="1 2">DT55</strain>
    </source>
</reference>
<dbReference type="AlphaFoldDB" id="A0ABD5WQF9"/>
<dbReference type="EMBL" id="JBHTAG010000001">
    <property type="protein sequence ID" value="MFC7095810.1"/>
    <property type="molecule type" value="Genomic_DNA"/>
</dbReference>
<comment type="caution">
    <text evidence="1">The sequence shown here is derived from an EMBL/GenBank/DDBJ whole genome shotgun (WGS) entry which is preliminary data.</text>
</comment>
<keyword evidence="2" id="KW-1185">Reference proteome</keyword>
<name>A0ABD5WQF9_9EURY</name>
<dbReference type="RefSeq" id="WP_276239797.1">
    <property type="nucleotide sequence ID" value="NZ_CP119991.1"/>
</dbReference>
<proteinExistence type="predicted"/>
<organism evidence="1 2">
    <name type="scientific">Halobaculum marinum</name>
    <dbReference type="NCBI Taxonomy" id="3031996"/>
    <lineage>
        <taxon>Archaea</taxon>
        <taxon>Methanobacteriati</taxon>
        <taxon>Methanobacteriota</taxon>
        <taxon>Stenosarchaea group</taxon>
        <taxon>Halobacteria</taxon>
        <taxon>Halobacteriales</taxon>
        <taxon>Haloferacaceae</taxon>
        <taxon>Halobaculum</taxon>
    </lineage>
</organism>
<dbReference type="InterPro" id="IPR036513">
    <property type="entry name" value="STAS_dom_sf"/>
</dbReference>
<dbReference type="SUPFAM" id="SSF52091">
    <property type="entry name" value="SpoIIaa-like"/>
    <property type="match status" value="1"/>
</dbReference>
<evidence type="ECO:0000313" key="2">
    <source>
        <dbReference type="Proteomes" id="UP001596388"/>
    </source>
</evidence>
<gene>
    <name evidence="1" type="ORF">ACFQKD_00700</name>
</gene>
<dbReference type="InterPro" id="IPR038396">
    <property type="entry name" value="SpoIIAA-like_sf"/>
</dbReference>
<dbReference type="Pfam" id="PF11964">
    <property type="entry name" value="SpoIIAA-like"/>
    <property type="match status" value="1"/>
</dbReference>
<dbReference type="GeneID" id="79271788"/>